<protein>
    <recommendedName>
        <fullName evidence="8">Fructose-1,6-bisphosphatase</fullName>
    </recommendedName>
</protein>
<evidence type="ECO:0000256" key="5">
    <source>
        <dbReference type="ARBA" id="ARBA00022801"/>
    </source>
</evidence>
<evidence type="ECO:0000313" key="9">
    <source>
        <dbReference type="EMBL" id="MFC5176206.1"/>
    </source>
</evidence>
<dbReference type="GO" id="GO:0042132">
    <property type="term" value="F:fructose 1,6-bisphosphate 1-phosphatase activity"/>
    <property type="evidence" value="ECO:0007669"/>
    <property type="project" value="UniProtKB-EC"/>
</dbReference>
<dbReference type="EMBL" id="JBHSKD010000006">
    <property type="protein sequence ID" value="MFC5176206.1"/>
    <property type="molecule type" value="Genomic_DNA"/>
</dbReference>
<comment type="catalytic activity">
    <reaction evidence="1">
        <text>beta-D-fructose 1,6-bisphosphate + H2O = beta-D-fructose 6-phosphate + phosphate</text>
        <dbReference type="Rhea" id="RHEA:11064"/>
        <dbReference type="ChEBI" id="CHEBI:15377"/>
        <dbReference type="ChEBI" id="CHEBI:32966"/>
        <dbReference type="ChEBI" id="CHEBI:43474"/>
        <dbReference type="ChEBI" id="CHEBI:57634"/>
        <dbReference type="EC" id="3.1.3.11"/>
    </reaction>
</comment>
<dbReference type="PIRSF" id="PIRSF004532">
    <property type="entry name" value="GlpX"/>
    <property type="match status" value="1"/>
</dbReference>
<evidence type="ECO:0000256" key="2">
    <source>
        <dbReference type="ARBA" id="ARBA00004742"/>
    </source>
</evidence>
<dbReference type="PANTHER" id="PTHR30447">
    <property type="entry name" value="FRUCTOSE-1,6-BISPHOSPHATASE CLASS 2"/>
    <property type="match status" value="1"/>
</dbReference>
<sequence length="329" mass="34401">MAYHPEDPWLAPGLQLELARVTQAAAIAANEWVGRGDKNHADGAAVRAMRQAIRTMPMSGRVVIGEGEKDDAPMLFNGEAVGNGDGPACDIAVDPIDGTRLTAHGVENAVSVLAVAEGGSMFDPSAVFYMDKLVVGAGAADVVDITAPPRENVRRVAQALHIAPGDVTVAILDRARHAALIEEVRDAGARIKLIADGDVLGAIAAAREGSGVDLLLGIGGTPEGVLAACAIKSMGGVIQAKLTARDDDERQRALDAGHDLEGVLLTDDLISGDNVLFLATGITRGDLLRGASRHKDQWVTHSLITDARDRSVHFLESWTSSVPDIARGT</sequence>
<keyword evidence="6" id="KW-0464">Manganese</keyword>
<dbReference type="Pfam" id="PF03320">
    <property type="entry name" value="FBPase_glpX"/>
    <property type="match status" value="1"/>
</dbReference>
<dbReference type="RefSeq" id="WP_378588231.1">
    <property type="nucleotide sequence ID" value="NZ_JBHSKD010000006.1"/>
</dbReference>
<keyword evidence="7 8" id="KW-0119">Carbohydrate metabolism</keyword>
<evidence type="ECO:0000313" key="10">
    <source>
        <dbReference type="Proteomes" id="UP001596087"/>
    </source>
</evidence>
<dbReference type="NCBIfam" id="TIGR00330">
    <property type="entry name" value="glpX"/>
    <property type="match status" value="1"/>
</dbReference>
<keyword evidence="4" id="KW-0479">Metal-binding</keyword>
<evidence type="ECO:0000256" key="1">
    <source>
        <dbReference type="ARBA" id="ARBA00001273"/>
    </source>
</evidence>
<name>A0ABW0BFW3_9ACTN</name>
<proteinExistence type="inferred from homology"/>
<dbReference type="PANTHER" id="PTHR30447:SF0">
    <property type="entry name" value="FRUCTOSE-1,6-BISPHOSPHATASE 1 CLASS 2-RELATED"/>
    <property type="match status" value="1"/>
</dbReference>
<keyword evidence="5 9" id="KW-0378">Hydrolase</keyword>
<dbReference type="InterPro" id="IPR004464">
    <property type="entry name" value="FBPase_class-2/SBPase"/>
</dbReference>
<dbReference type="Gene3D" id="3.40.190.90">
    <property type="match status" value="1"/>
</dbReference>
<keyword evidence="10" id="KW-1185">Reference proteome</keyword>
<accession>A0ABW0BFW3</accession>
<evidence type="ECO:0000256" key="8">
    <source>
        <dbReference type="PIRNR" id="PIRNR004532"/>
    </source>
</evidence>
<comment type="caution">
    <text evidence="9">The sequence shown here is derived from an EMBL/GenBank/DDBJ whole genome shotgun (WGS) entry which is preliminary data.</text>
</comment>
<reference evidence="10" key="1">
    <citation type="journal article" date="2019" name="Int. J. Syst. Evol. Microbiol.">
        <title>The Global Catalogue of Microorganisms (GCM) 10K type strain sequencing project: providing services to taxonomists for standard genome sequencing and annotation.</title>
        <authorList>
            <consortium name="The Broad Institute Genomics Platform"/>
            <consortium name="The Broad Institute Genome Sequencing Center for Infectious Disease"/>
            <person name="Wu L."/>
            <person name="Ma J."/>
        </authorList>
    </citation>
    <scope>NUCLEOTIDE SEQUENCE [LARGE SCALE GENOMIC DNA]</scope>
    <source>
        <strain evidence="10">DFY41</strain>
    </source>
</reference>
<evidence type="ECO:0000256" key="7">
    <source>
        <dbReference type="ARBA" id="ARBA00023277"/>
    </source>
</evidence>
<dbReference type="Gene3D" id="3.30.540.10">
    <property type="entry name" value="Fructose-1,6-Bisphosphatase, subunit A, domain 1"/>
    <property type="match status" value="1"/>
</dbReference>
<dbReference type="CDD" id="cd01516">
    <property type="entry name" value="FBPase_glpX"/>
    <property type="match status" value="1"/>
</dbReference>
<dbReference type="SUPFAM" id="SSF56655">
    <property type="entry name" value="Carbohydrate phosphatase"/>
    <property type="match status" value="1"/>
</dbReference>
<dbReference type="Proteomes" id="UP001596087">
    <property type="component" value="Unassembled WGS sequence"/>
</dbReference>
<gene>
    <name evidence="9" type="primary">glpX</name>
    <name evidence="9" type="ORF">ACFPGP_05955</name>
</gene>
<organism evidence="9 10">
    <name type="scientific">Nocardioides taihuensis</name>
    <dbReference type="NCBI Taxonomy" id="1835606"/>
    <lineage>
        <taxon>Bacteria</taxon>
        <taxon>Bacillati</taxon>
        <taxon>Actinomycetota</taxon>
        <taxon>Actinomycetes</taxon>
        <taxon>Propionibacteriales</taxon>
        <taxon>Nocardioidaceae</taxon>
        <taxon>Nocardioides</taxon>
    </lineage>
</organism>
<comment type="similarity">
    <text evidence="3 8">Belongs to the FBPase class 2 family.</text>
</comment>
<evidence type="ECO:0000256" key="6">
    <source>
        <dbReference type="ARBA" id="ARBA00023211"/>
    </source>
</evidence>
<evidence type="ECO:0000256" key="3">
    <source>
        <dbReference type="ARBA" id="ARBA00008989"/>
    </source>
</evidence>
<evidence type="ECO:0000256" key="4">
    <source>
        <dbReference type="ARBA" id="ARBA00022723"/>
    </source>
</evidence>
<comment type="pathway">
    <text evidence="2">Carbohydrate biosynthesis; gluconeogenesis.</text>
</comment>